<dbReference type="Proteomes" id="UP000676386">
    <property type="component" value="Unassembled WGS sequence"/>
</dbReference>
<dbReference type="PANTHER" id="PTHR43280:SF32">
    <property type="entry name" value="TRANSCRIPTIONAL REGULATORY PROTEIN"/>
    <property type="match status" value="1"/>
</dbReference>
<evidence type="ECO:0000256" key="3">
    <source>
        <dbReference type="ARBA" id="ARBA00023163"/>
    </source>
</evidence>
<proteinExistence type="predicted"/>
<dbReference type="PANTHER" id="PTHR43280">
    <property type="entry name" value="ARAC-FAMILY TRANSCRIPTIONAL REGULATOR"/>
    <property type="match status" value="1"/>
</dbReference>
<dbReference type="SUPFAM" id="SSF46689">
    <property type="entry name" value="Homeodomain-like"/>
    <property type="match status" value="1"/>
</dbReference>
<sequence>MAGNLPRKIKSIHELLQLQGLPDTRHPLISVLNIAELKKVPKYGPDIVAATNFYFIGMSRFTQFCLKMKYGQQEYDFDKGVMSFIAPGQVFNFIGDQEDDMDRSGWLLLLHPDFLWNHPLALKIKQYEFFDYAVNEALFLSDNEEQTISGLFRNIEQEYSANIDKFSQGIIISLIESLLGYSERFYQRQFITRKITHHGIVSHLEAMLEKAFSPEALEMNGVPTVKDISGQLNISPNYLSSLLKTLTGNSTQQHIQEKIIEKAKEKLIMTDLSVNEIAFELGFEYPQSFSKLFKTKANISPLEFRKSGRFIKP</sequence>
<keyword evidence="2" id="KW-0238">DNA-binding</keyword>
<organism evidence="5 6">
    <name type="scientific">Chitinophaga hostae</name>
    <dbReference type="NCBI Taxonomy" id="2831022"/>
    <lineage>
        <taxon>Bacteria</taxon>
        <taxon>Pseudomonadati</taxon>
        <taxon>Bacteroidota</taxon>
        <taxon>Chitinophagia</taxon>
        <taxon>Chitinophagales</taxon>
        <taxon>Chitinophagaceae</taxon>
        <taxon>Chitinophaga</taxon>
    </lineage>
</organism>
<evidence type="ECO:0000256" key="2">
    <source>
        <dbReference type="ARBA" id="ARBA00023125"/>
    </source>
</evidence>
<dbReference type="EMBL" id="JAGTXB010000018">
    <property type="protein sequence ID" value="MBS0030873.1"/>
    <property type="molecule type" value="Genomic_DNA"/>
</dbReference>
<dbReference type="PROSITE" id="PS01124">
    <property type="entry name" value="HTH_ARAC_FAMILY_2"/>
    <property type="match status" value="1"/>
</dbReference>
<name>A0ABS5J6M6_9BACT</name>
<comment type="caution">
    <text evidence="5">The sequence shown here is derived from an EMBL/GenBank/DDBJ whole genome shotgun (WGS) entry which is preliminary data.</text>
</comment>
<dbReference type="Pfam" id="PF12833">
    <property type="entry name" value="HTH_18"/>
    <property type="match status" value="1"/>
</dbReference>
<evidence type="ECO:0000259" key="4">
    <source>
        <dbReference type="PROSITE" id="PS01124"/>
    </source>
</evidence>
<dbReference type="InterPro" id="IPR018060">
    <property type="entry name" value="HTH_AraC"/>
</dbReference>
<keyword evidence="3" id="KW-0804">Transcription</keyword>
<accession>A0ABS5J6M6</accession>
<evidence type="ECO:0000313" key="5">
    <source>
        <dbReference type="EMBL" id="MBS0030873.1"/>
    </source>
</evidence>
<keyword evidence="1" id="KW-0805">Transcription regulation</keyword>
<dbReference type="InterPro" id="IPR009057">
    <property type="entry name" value="Homeodomain-like_sf"/>
</dbReference>
<protein>
    <submittedName>
        <fullName evidence="5">Helix-turn-helix transcriptional regulator</fullName>
    </submittedName>
</protein>
<evidence type="ECO:0000313" key="6">
    <source>
        <dbReference type="Proteomes" id="UP000676386"/>
    </source>
</evidence>
<dbReference type="SMART" id="SM00342">
    <property type="entry name" value="HTH_ARAC"/>
    <property type="match status" value="1"/>
</dbReference>
<keyword evidence="6" id="KW-1185">Reference proteome</keyword>
<reference evidence="5 6" key="1">
    <citation type="submission" date="2021-04" db="EMBL/GenBank/DDBJ databases">
        <title>Chitinophaga sp. nov., isolated from the rhizosphere soil.</title>
        <authorList>
            <person name="He S."/>
        </authorList>
    </citation>
    <scope>NUCLEOTIDE SEQUENCE [LARGE SCALE GENOMIC DNA]</scope>
    <source>
        <strain evidence="5 6">2R12</strain>
    </source>
</reference>
<dbReference type="Gene3D" id="1.10.10.60">
    <property type="entry name" value="Homeodomain-like"/>
    <property type="match status" value="1"/>
</dbReference>
<feature type="domain" description="HTH araC/xylS-type" evidence="4">
    <location>
        <begin position="198"/>
        <end position="307"/>
    </location>
</feature>
<evidence type="ECO:0000256" key="1">
    <source>
        <dbReference type="ARBA" id="ARBA00023015"/>
    </source>
</evidence>
<gene>
    <name evidence="5" type="ORF">KE626_26340</name>
</gene>
<dbReference type="RefSeq" id="WP_211976012.1">
    <property type="nucleotide sequence ID" value="NZ_CBFHAM010000051.1"/>
</dbReference>